<evidence type="ECO:0008006" key="4">
    <source>
        <dbReference type="Google" id="ProtNLM"/>
    </source>
</evidence>
<organism evidence="2 3">
    <name type="scientific">Physocladia obscura</name>
    <dbReference type="NCBI Taxonomy" id="109957"/>
    <lineage>
        <taxon>Eukaryota</taxon>
        <taxon>Fungi</taxon>
        <taxon>Fungi incertae sedis</taxon>
        <taxon>Chytridiomycota</taxon>
        <taxon>Chytridiomycota incertae sedis</taxon>
        <taxon>Chytridiomycetes</taxon>
        <taxon>Chytridiales</taxon>
        <taxon>Chytriomycetaceae</taxon>
        <taxon>Physocladia</taxon>
    </lineage>
</organism>
<dbReference type="Proteomes" id="UP001211907">
    <property type="component" value="Unassembled WGS sequence"/>
</dbReference>
<name>A0AAD5T224_9FUNG</name>
<evidence type="ECO:0000313" key="3">
    <source>
        <dbReference type="Proteomes" id="UP001211907"/>
    </source>
</evidence>
<reference evidence="2" key="1">
    <citation type="submission" date="2020-05" db="EMBL/GenBank/DDBJ databases">
        <title>Phylogenomic resolution of chytrid fungi.</title>
        <authorList>
            <person name="Stajich J.E."/>
            <person name="Amses K."/>
            <person name="Simmons R."/>
            <person name="Seto K."/>
            <person name="Myers J."/>
            <person name="Bonds A."/>
            <person name="Quandt C.A."/>
            <person name="Barry K."/>
            <person name="Liu P."/>
            <person name="Grigoriev I."/>
            <person name="Longcore J.E."/>
            <person name="James T.Y."/>
        </authorList>
    </citation>
    <scope>NUCLEOTIDE SEQUENCE</scope>
    <source>
        <strain evidence="2">JEL0513</strain>
    </source>
</reference>
<dbReference type="EMBL" id="JADGJH010000965">
    <property type="protein sequence ID" value="KAJ3120447.1"/>
    <property type="molecule type" value="Genomic_DNA"/>
</dbReference>
<evidence type="ECO:0000256" key="1">
    <source>
        <dbReference type="SAM" id="MobiDB-lite"/>
    </source>
</evidence>
<feature type="compositionally biased region" description="Low complexity" evidence="1">
    <location>
        <begin position="101"/>
        <end position="118"/>
    </location>
</feature>
<dbReference type="AlphaFoldDB" id="A0AAD5T224"/>
<feature type="region of interest" description="Disordered" evidence="1">
    <location>
        <begin position="96"/>
        <end position="118"/>
    </location>
</feature>
<gene>
    <name evidence="2" type="ORF">HK100_012794</name>
</gene>
<accession>A0AAD5T224</accession>
<protein>
    <recommendedName>
        <fullName evidence="4">Zn(2)-C6 fungal-type domain-containing protein</fullName>
    </recommendedName>
</protein>
<keyword evidence="3" id="KW-1185">Reference proteome</keyword>
<comment type="caution">
    <text evidence="2">The sequence shown here is derived from an EMBL/GenBank/DDBJ whole genome shotgun (WGS) entry which is preliminary data.</text>
</comment>
<sequence>MRPSCTSCKSRGLKCEYILPLKKQSQAKWRARLVLENSGLMESGKLKLVASSSPVSNSKEASQLPIAVKIKQNFNQIPTLDVHISEHQTNHLYFTRTPLRSPNDSFSSTSPSPSSVSLSEPLAATSIMSVSSLLL</sequence>
<proteinExistence type="predicted"/>
<evidence type="ECO:0000313" key="2">
    <source>
        <dbReference type="EMBL" id="KAJ3120447.1"/>
    </source>
</evidence>